<dbReference type="RefSeq" id="WP_125006205.1">
    <property type="nucleotide sequence ID" value="NZ_BHYK01000052.1"/>
</dbReference>
<dbReference type="InterPro" id="IPR000182">
    <property type="entry name" value="GNAT_dom"/>
</dbReference>
<protein>
    <submittedName>
        <fullName evidence="2">N-acetyltransferase</fullName>
    </submittedName>
</protein>
<dbReference type="GO" id="GO:0008999">
    <property type="term" value="F:protein-N-terminal-alanine acetyltransferase activity"/>
    <property type="evidence" value="ECO:0007669"/>
    <property type="project" value="TreeGrafter"/>
</dbReference>
<dbReference type="InterPro" id="IPR016181">
    <property type="entry name" value="Acyl_CoA_acyltransferase"/>
</dbReference>
<sequence>MIKIDSIFNEFPKLESERFVLREVVEMDYPAIYDIYSDEDAVKYQQIKSMATIEQAKKSVEFFINGFKTKKFIRWCITLKKNKHVIGLITLHDFDTWNSKSEIGYMLNKKYWRQNIMSEVSKKVISYAFEVIELNRIEALIDPENTASIKLNIKLGFEKEGLKKEAAYNRRTDKYEDRLVFGIIKSNR</sequence>
<keyword evidence="3" id="KW-1185">Reference proteome</keyword>
<reference evidence="2 3" key="1">
    <citation type="submission" date="2018-11" db="EMBL/GenBank/DDBJ databases">
        <title>Genome sequencing and assembly of Clostridium tagluense strain A121.</title>
        <authorList>
            <person name="Murakami T."/>
            <person name="Segawa T."/>
            <person name="Shcherbakova V.A."/>
            <person name="Mori H."/>
            <person name="Yoshimura Y."/>
        </authorList>
    </citation>
    <scope>NUCLEOTIDE SEQUENCE [LARGE SCALE GENOMIC DNA]</scope>
    <source>
        <strain evidence="2 3">A121</strain>
    </source>
</reference>
<evidence type="ECO:0000313" key="2">
    <source>
        <dbReference type="EMBL" id="GCD13030.1"/>
    </source>
</evidence>
<dbReference type="Proteomes" id="UP000287872">
    <property type="component" value="Unassembled WGS sequence"/>
</dbReference>
<dbReference type="AlphaFoldDB" id="A0A401UU01"/>
<gene>
    <name evidence="2" type="ORF">Ctaglu_46530</name>
</gene>
<dbReference type="Gene3D" id="3.40.630.30">
    <property type="match status" value="1"/>
</dbReference>
<dbReference type="InterPro" id="IPR051531">
    <property type="entry name" value="N-acetyltransferase"/>
</dbReference>
<feature type="domain" description="N-acetyltransferase" evidence="1">
    <location>
        <begin position="19"/>
        <end position="182"/>
    </location>
</feature>
<evidence type="ECO:0000313" key="3">
    <source>
        <dbReference type="Proteomes" id="UP000287872"/>
    </source>
</evidence>
<dbReference type="Pfam" id="PF13302">
    <property type="entry name" value="Acetyltransf_3"/>
    <property type="match status" value="1"/>
</dbReference>
<dbReference type="PANTHER" id="PTHR43792">
    <property type="entry name" value="GNAT FAMILY, PUTATIVE (AFU_ORTHOLOGUE AFUA_3G00765)-RELATED-RELATED"/>
    <property type="match status" value="1"/>
</dbReference>
<comment type="caution">
    <text evidence="2">The sequence shown here is derived from an EMBL/GenBank/DDBJ whole genome shotgun (WGS) entry which is preliminary data.</text>
</comment>
<evidence type="ECO:0000259" key="1">
    <source>
        <dbReference type="PROSITE" id="PS51186"/>
    </source>
</evidence>
<dbReference type="PROSITE" id="PS51186">
    <property type="entry name" value="GNAT"/>
    <property type="match status" value="1"/>
</dbReference>
<name>A0A401UU01_9CLOT</name>
<dbReference type="PANTHER" id="PTHR43792:SF9">
    <property type="entry name" value="RIBOSOMAL-PROTEIN-ALANINE ACETYLTRANSFERASE"/>
    <property type="match status" value="1"/>
</dbReference>
<dbReference type="GO" id="GO:0005737">
    <property type="term" value="C:cytoplasm"/>
    <property type="evidence" value="ECO:0007669"/>
    <property type="project" value="TreeGrafter"/>
</dbReference>
<accession>A0A401UU01</accession>
<proteinExistence type="predicted"/>
<keyword evidence="2" id="KW-0808">Transferase</keyword>
<dbReference type="EMBL" id="BHYK01000052">
    <property type="protein sequence ID" value="GCD13030.1"/>
    <property type="molecule type" value="Genomic_DNA"/>
</dbReference>
<organism evidence="2 3">
    <name type="scientific">Clostridium tagluense</name>
    <dbReference type="NCBI Taxonomy" id="360422"/>
    <lineage>
        <taxon>Bacteria</taxon>
        <taxon>Bacillati</taxon>
        <taxon>Bacillota</taxon>
        <taxon>Clostridia</taxon>
        <taxon>Eubacteriales</taxon>
        <taxon>Clostridiaceae</taxon>
        <taxon>Clostridium</taxon>
    </lineage>
</organism>
<dbReference type="OrthoDB" id="9785602at2"/>
<dbReference type="SUPFAM" id="SSF55729">
    <property type="entry name" value="Acyl-CoA N-acyltransferases (Nat)"/>
    <property type="match status" value="1"/>
</dbReference>